<dbReference type="Pfam" id="PF18614">
    <property type="entry name" value="RNase_II_C_S1"/>
    <property type="match status" value="1"/>
</dbReference>
<dbReference type="RefSeq" id="WP_345030159.1">
    <property type="nucleotide sequence ID" value="NZ_BAABGL010000004.1"/>
</dbReference>
<evidence type="ECO:0000313" key="2">
    <source>
        <dbReference type="EMBL" id="GAA4386085.1"/>
    </source>
</evidence>
<dbReference type="InterPro" id="IPR001900">
    <property type="entry name" value="RNase_II/R"/>
</dbReference>
<comment type="caution">
    <text evidence="2">The sequence shown here is derived from an EMBL/GenBank/DDBJ whole genome shotgun (WGS) entry which is preliminary data.</text>
</comment>
<feature type="domain" description="RNB" evidence="1">
    <location>
        <begin position="60"/>
        <end position="383"/>
    </location>
</feature>
<dbReference type="SMART" id="SM00955">
    <property type="entry name" value="RNB"/>
    <property type="match status" value="1"/>
</dbReference>
<dbReference type="EMBL" id="BAABGL010000004">
    <property type="protein sequence ID" value="GAA4386085.1"/>
    <property type="molecule type" value="Genomic_DNA"/>
</dbReference>
<sequence>MISHRMRAHLPGPVLTEAYDRIAAELPQEYPPEALAEAQAAVAELTDPNAPGHDGIDGEREDLTELAFVTIDPDGATDLDQAMHLGDSPIEGARWRVRYAIADVGRFIRPGGALDAETRARGLTDYLPDRRIPLHPPVISEDAASLLPGAAKAAYVFVVDVAESGSVVAQDLVRAVVASVAQLDYDTVQADHDAGRPLHPSMAALPALGAALLAQQHDRGGIDLAIPDQEVARSDEDTYTLAFRPRREIEDANAQISLLAGRVAADLMLSAGQGILRTLPRPDQETVAEFTAVVRSLGFEADGTYQEVLERIDHTGADPAALAVHYASPMLFRGAGYTVIEPGMDPETAVQAAVGAPYAHTTAPLRRLVDRFVLPIAWAAAQGVAAPEWALAALPELPDLMSAAGSRSRKVENAVVEATEAVLLADRVGETFEGVVVSQRDANRDRSPRFEVHFPEPAVVAFVEGAAEVGSRIALELTAVDVASGELTFGR</sequence>
<dbReference type="InterPro" id="IPR012340">
    <property type="entry name" value="NA-bd_OB-fold"/>
</dbReference>
<dbReference type="PANTHER" id="PTHR23355:SF9">
    <property type="entry name" value="DIS3-LIKE EXONUCLEASE 2"/>
    <property type="match status" value="1"/>
</dbReference>
<dbReference type="InterPro" id="IPR040596">
    <property type="entry name" value="RNase_II_C_S1"/>
</dbReference>
<evidence type="ECO:0000313" key="3">
    <source>
        <dbReference type="Proteomes" id="UP001500642"/>
    </source>
</evidence>
<keyword evidence="3" id="KW-1185">Reference proteome</keyword>
<gene>
    <name evidence="2" type="ORF">GCM10023167_08620</name>
</gene>
<accession>A0ABP8J6X4</accession>
<protein>
    <submittedName>
        <fullName evidence="2">RNB domain-containing ribonuclease</fullName>
    </submittedName>
</protein>
<dbReference type="Proteomes" id="UP001500642">
    <property type="component" value="Unassembled WGS sequence"/>
</dbReference>
<organism evidence="2 3">
    <name type="scientific">Brevibacterium pityocampae</name>
    <dbReference type="NCBI Taxonomy" id="506594"/>
    <lineage>
        <taxon>Bacteria</taxon>
        <taxon>Bacillati</taxon>
        <taxon>Actinomycetota</taxon>
        <taxon>Actinomycetes</taxon>
        <taxon>Micrococcales</taxon>
        <taxon>Brevibacteriaceae</taxon>
        <taxon>Brevibacterium</taxon>
    </lineage>
</organism>
<proteinExistence type="predicted"/>
<dbReference type="SUPFAM" id="SSF50249">
    <property type="entry name" value="Nucleic acid-binding proteins"/>
    <property type="match status" value="1"/>
</dbReference>
<name>A0ABP8J6X4_9MICO</name>
<dbReference type="Pfam" id="PF00773">
    <property type="entry name" value="RNB"/>
    <property type="match status" value="1"/>
</dbReference>
<dbReference type="PANTHER" id="PTHR23355">
    <property type="entry name" value="RIBONUCLEASE"/>
    <property type="match status" value="1"/>
</dbReference>
<reference evidence="3" key="1">
    <citation type="journal article" date="2019" name="Int. J. Syst. Evol. Microbiol.">
        <title>The Global Catalogue of Microorganisms (GCM) 10K type strain sequencing project: providing services to taxonomists for standard genome sequencing and annotation.</title>
        <authorList>
            <consortium name="The Broad Institute Genomics Platform"/>
            <consortium name="The Broad Institute Genome Sequencing Center for Infectious Disease"/>
            <person name="Wu L."/>
            <person name="Ma J."/>
        </authorList>
    </citation>
    <scope>NUCLEOTIDE SEQUENCE [LARGE SCALE GENOMIC DNA]</scope>
    <source>
        <strain evidence="3">JCM 17808</strain>
    </source>
</reference>
<dbReference type="InterPro" id="IPR050180">
    <property type="entry name" value="RNR_Ribonuclease"/>
</dbReference>
<evidence type="ECO:0000259" key="1">
    <source>
        <dbReference type="SMART" id="SM00955"/>
    </source>
</evidence>